<dbReference type="GO" id="GO:0005248">
    <property type="term" value="F:voltage-gated sodium channel activity"/>
    <property type="evidence" value="ECO:0007669"/>
    <property type="project" value="TreeGrafter"/>
</dbReference>
<evidence type="ECO:0000256" key="1">
    <source>
        <dbReference type="ARBA" id="ARBA00004141"/>
    </source>
</evidence>
<dbReference type="GO" id="GO:0005509">
    <property type="term" value="F:calcium ion binding"/>
    <property type="evidence" value="ECO:0007669"/>
    <property type="project" value="InterPro"/>
</dbReference>
<evidence type="ECO:0000313" key="8">
    <source>
        <dbReference type="Proteomes" id="UP001178507"/>
    </source>
</evidence>
<dbReference type="EMBL" id="CAUJNA010002336">
    <property type="protein sequence ID" value="CAJ1392480.1"/>
    <property type="molecule type" value="Genomic_DNA"/>
</dbReference>
<dbReference type="SUPFAM" id="SSF47473">
    <property type="entry name" value="EF-hand"/>
    <property type="match status" value="1"/>
</dbReference>
<evidence type="ECO:0000256" key="3">
    <source>
        <dbReference type="ARBA" id="ARBA00022989"/>
    </source>
</evidence>
<keyword evidence="4 5" id="KW-0472">Membrane</keyword>
<sequence length="631" mass="70262">MEYQAASAASIADMRHLVQDEQAKLLELVEDFHRRLNNSISNAFFRMSLGPLGGDSMDNSMNSATPNVLPFLPSDMRPIMAPIASVDESSEPSIAEGQDLHLHKEVQDLSLEEVRTKQPILPAMDTQPPDPGLDMDVGVPHILPSDGGLQDLMKSESDNITTGLSEANIGEIISQMTAERSEASLHKKQVIRSRTLDMFMAERTGGWATFVKGMLDYVAGVLVLLNSLVMLIELEMEGSELGGLLGFREPVTFATSLSVIRVINDSFGIAFFLELLIRICVERTHFPKDFANWFDTALVIAGLADFVLNQSLSQEAHQTTQSIVLLRLLRILKSLRAIRMVRSLRIFRGLRVLVKACQCFLPSLCWAMVLLGLMMAMGALLMGNLLHGYIADDAVDIDDRQWVWYHYGTAYRAGYTLFEVTMAGNWPTNARPVISKVSEGFIVFFVLYVTIVVFAVIRVIGAVFLKDTLDAAQNDAEQLVMDKIALKEKYVEKLEKIFKAIDQDGTGLVSEARLADLLNNPKLAAYFQTLDVDVHEGTALFELLACGDGQVTMDEFINGILRCKGPARAIDQVALQADIRMLDAKISTLVQQLDQMDHTEHRRNGRHMTTKHLRVFRSIDMSAELQRVRAT</sequence>
<dbReference type="Pfam" id="PF00520">
    <property type="entry name" value="Ion_trans"/>
    <property type="match status" value="1"/>
</dbReference>
<feature type="transmembrane region" description="Helical" evidence="5">
    <location>
        <begin position="359"/>
        <end position="382"/>
    </location>
</feature>
<dbReference type="InterPro" id="IPR005821">
    <property type="entry name" value="Ion_trans_dom"/>
</dbReference>
<dbReference type="Gene3D" id="1.10.287.70">
    <property type="match status" value="1"/>
</dbReference>
<protein>
    <recommendedName>
        <fullName evidence="6">EF-hand domain-containing protein</fullName>
    </recommendedName>
</protein>
<proteinExistence type="predicted"/>
<comment type="subcellular location">
    <subcellularLocation>
        <location evidence="1">Membrane</location>
        <topology evidence="1">Multi-pass membrane protein</topology>
    </subcellularLocation>
</comment>
<reference evidence="7" key="1">
    <citation type="submission" date="2023-08" db="EMBL/GenBank/DDBJ databases">
        <authorList>
            <person name="Chen Y."/>
            <person name="Shah S."/>
            <person name="Dougan E. K."/>
            <person name="Thang M."/>
            <person name="Chan C."/>
        </authorList>
    </citation>
    <scope>NUCLEOTIDE SEQUENCE</scope>
</reference>
<dbReference type="PANTHER" id="PTHR10037:SF62">
    <property type="entry name" value="SODIUM CHANNEL PROTEIN 60E"/>
    <property type="match status" value="1"/>
</dbReference>
<feature type="domain" description="EF-hand" evidence="6">
    <location>
        <begin position="489"/>
        <end position="524"/>
    </location>
</feature>
<keyword evidence="8" id="KW-1185">Reference proteome</keyword>
<evidence type="ECO:0000259" key="6">
    <source>
        <dbReference type="PROSITE" id="PS50222"/>
    </source>
</evidence>
<keyword evidence="3 5" id="KW-1133">Transmembrane helix</keyword>
<dbReference type="InterPro" id="IPR043203">
    <property type="entry name" value="VGCC_Ca_Na"/>
</dbReference>
<dbReference type="PANTHER" id="PTHR10037">
    <property type="entry name" value="VOLTAGE-GATED CATION CHANNEL CALCIUM AND SODIUM"/>
    <property type="match status" value="1"/>
</dbReference>
<gene>
    <name evidence="7" type="ORF">EVOR1521_LOCUS17566</name>
</gene>
<dbReference type="SUPFAM" id="SSF81324">
    <property type="entry name" value="Voltage-gated potassium channels"/>
    <property type="match status" value="1"/>
</dbReference>
<organism evidence="7 8">
    <name type="scientific">Effrenium voratum</name>
    <dbReference type="NCBI Taxonomy" id="2562239"/>
    <lineage>
        <taxon>Eukaryota</taxon>
        <taxon>Sar</taxon>
        <taxon>Alveolata</taxon>
        <taxon>Dinophyceae</taxon>
        <taxon>Suessiales</taxon>
        <taxon>Symbiodiniaceae</taxon>
        <taxon>Effrenium</taxon>
    </lineage>
</organism>
<dbReference type="InterPro" id="IPR002048">
    <property type="entry name" value="EF_hand_dom"/>
</dbReference>
<dbReference type="GO" id="GO:0001518">
    <property type="term" value="C:voltage-gated sodium channel complex"/>
    <property type="evidence" value="ECO:0007669"/>
    <property type="project" value="TreeGrafter"/>
</dbReference>
<comment type="caution">
    <text evidence="7">The sequence shown here is derived from an EMBL/GenBank/DDBJ whole genome shotgun (WGS) entry which is preliminary data.</text>
</comment>
<evidence type="ECO:0000256" key="4">
    <source>
        <dbReference type="ARBA" id="ARBA00023136"/>
    </source>
</evidence>
<feature type="transmembrane region" description="Helical" evidence="5">
    <location>
        <begin position="441"/>
        <end position="465"/>
    </location>
</feature>
<dbReference type="InterPro" id="IPR027359">
    <property type="entry name" value="Volt_channel_dom_sf"/>
</dbReference>
<dbReference type="Proteomes" id="UP001178507">
    <property type="component" value="Unassembled WGS sequence"/>
</dbReference>
<accession>A0AA36IT87</accession>
<dbReference type="Gene3D" id="1.20.120.350">
    <property type="entry name" value="Voltage-gated potassium channels. Chain C"/>
    <property type="match status" value="1"/>
</dbReference>
<dbReference type="Gene3D" id="1.10.238.10">
    <property type="entry name" value="EF-hand"/>
    <property type="match status" value="1"/>
</dbReference>
<evidence type="ECO:0000256" key="2">
    <source>
        <dbReference type="ARBA" id="ARBA00022692"/>
    </source>
</evidence>
<dbReference type="PROSITE" id="PS50222">
    <property type="entry name" value="EF_HAND_2"/>
    <property type="match status" value="1"/>
</dbReference>
<evidence type="ECO:0000256" key="5">
    <source>
        <dbReference type="SAM" id="Phobius"/>
    </source>
</evidence>
<dbReference type="AlphaFoldDB" id="A0AA36IT87"/>
<dbReference type="InterPro" id="IPR011992">
    <property type="entry name" value="EF-hand-dom_pair"/>
</dbReference>
<evidence type="ECO:0000313" key="7">
    <source>
        <dbReference type="EMBL" id="CAJ1392480.1"/>
    </source>
</evidence>
<name>A0AA36IT87_9DINO</name>
<keyword evidence="2 5" id="KW-0812">Transmembrane</keyword>